<evidence type="ECO:0000313" key="2">
    <source>
        <dbReference type="EMBL" id="AZU60695.1"/>
    </source>
</evidence>
<proteinExistence type="predicted"/>
<dbReference type="EMBL" id="CP022572">
    <property type="protein sequence ID" value="AZU60695.1"/>
    <property type="molecule type" value="Genomic_DNA"/>
</dbReference>
<feature type="transmembrane region" description="Helical" evidence="1">
    <location>
        <begin position="87"/>
        <end position="112"/>
    </location>
</feature>
<dbReference type="STRING" id="1193713.GCA_001636315_03554"/>
<evidence type="ECO:0000256" key="1">
    <source>
        <dbReference type="SAM" id="Phobius"/>
    </source>
</evidence>
<keyword evidence="3" id="KW-1185">Reference proteome</keyword>
<keyword evidence="1" id="KW-0812">Transmembrane</keyword>
<sequence length="140" mass="16509">MFSFRGDAHRVYLKLQKAVYKKEAVLQMKELKEIEEIIRFYHSLESSALRLIFYRMVKEKNGSGFILIFVTSFPWLLLMFSKQITDILGSLLWVIFGLVYLLILTISVILHFSEKAWAAFHMEIIQDVLTERKNKESSIE</sequence>
<keyword evidence="1" id="KW-0472">Membrane</keyword>
<keyword evidence="1" id="KW-1133">Transmembrane helix</keyword>
<dbReference type="Proteomes" id="UP000282892">
    <property type="component" value="Chromosome"/>
</dbReference>
<protein>
    <submittedName>
        <fullName evidence="2">Uncharacterized protein</fullName>
    </submittedName>
</protein>
<reference evidence="2 3" key="1">
    <citation type="submission" date="2017-07" db="EMBL/GenBank/DDBJ databases">
        <title>The complete genome sequence of Bacillus mesonae strain H20-5, an efficient strain improving plant abiotic stress resistance.</title>
        <authorList>
            <person name="Kim S.Y."/>
            <person name="Song H."/>
            <person name="Sang M.K."/>
            <person name="Weon H.-Y."/>
            <person name="Song J."/>
        </authorList>
    </citation>
    <scope>NUCLEOTIDE SEQUENCE [LARGE SCALE GENOMIC DNA]</scope>
    <source>
        <strain evidence="2 3">H20-5</strain>
    </source>
</reference>
<dbReference type="RefSeq" id="WP_066392910.1">
    <property type="nucleotide sequence ID" value="NZ_CP022572.1"/>
</dbReference>
<feature type="transmembrane region" description="Helical" evidence="1">
    <location>
        <begin position="64"/>
        <end position="81"/>
    </location>
</feature>
<name>A0A3T0HUB1_9BACI</name>
<accession>A0A3T0HUB1</accession>
<dbReference type="AlphaFoldDB" id="A0A3T0HUB1"/>
<dbReference type="KEGG" id="nmk:CHR53_05125"/>
<gene>
    <name evidence="2" type="ORF">CHR53_05125</name>
</gene>
<evidence type="ECO:0000313" key="3">
    <source>
        <dbReference type="Proteomes" id="UP000282892"/>
    </source>
</evidence>
<dbReference type="OrthoDB" id="2734115at2"/>
<organism evidence="2 3">
    <name type="scientific">Neobacillus mesonae</name>
    <dbReference type="NCBI Taxonomy" id="1193713"/>
    <lineage>
        <taxon>Bacteria</taxon>
        <taxon>Bacillati</taxon>
        <taxon>Bacillota</taxon>
        <taxon>Bacilli</taxon>
        <taxon>Bacillales</taxon>
        <taxon>Bacillaceae</taxon>
        <taxon>Neobacillus</taxon>
    </lineage>
</organism>